<dbReference type="EMBL" id="JARQZJ010000128">
    <property type="protein sequence ID" value="KAK9891392.1"/>
    <property type="molecule type" value="Genomic_DNA"/>
</dbReference>
<dbReference type="Proteomes" id="UP001431783">
    <property type="component" value="Unassembled WGS sequence"/>
</dbReference>
<keyword evidence="2" id="KW-1185">Reference proteome</keyword>
<dbReference type="PANTHER" id="PTHR16525">
    <property type="entry name" value="PROTEIN C12ORF4"/>
    <property type="match status" value="1"/>
</dbReference>
<evidence type="ECO:0000313" key="2">
    <source>
        <dbReference type="Proteomes" id="UP001431783"/>
    </source>
</evidence>
<gene>
    <name evidence="1" type="ORF">WA026_014633</name>
</gene>
<dbReference type="Pfam" id="PF10154">
    <property type="entry name" value="Fy-3"/>
    <property type="match status" value="1"/>
</dbReference>
<dbReference type="AlphaFoldDB" id="A0AAW1VGS7"/>
<name>A0AAW1VGS7_9CUCU</name>
<accession>A0AAW1VGS7</accession>
<reference evidence="1 2" key="1">
    <citation type="submission" date="2023-03" db="EMBL/GenBank/DDBJ databases">
        <title>Genome insight into feeding habits of ladybird beetles.</title>
        <authorList>
            <person name="Li H.-S."/>
            <person name="Huang Y.-H."/>
            <person name="Pang H."/>
        </authorList>
    </citation>
    <scope>NUCLEOTIDE SEQUENCE [LARGE SCALE GENOMIC DNA]</scope>
    <source>
        <strain evidence="1">SYSU_2023b</strain>
        <tissue evidence="1">Whole body</tissue>
    </source>
</reference>
<sequence length="530" mass="60892">MAEDDIHSVASYVNDNYEKLIEKEIPIPYTKSVQELAYILITKYELPKYIEKELVKDLTDFIEEKERQFYDTYLEDEISRAKKDPEFLEDLTKQWEKLFKEETAEFADKKCTSDEELFASAYHKLVHSPALETILSVEHLYAKAVRRRTDQKDAFIQDLSEKQTEEMNKAVDDLEHGVTESEINELVAKHYEDHSLLKVRYASELDTLKEAQRREYRDWVMKMLEYNQENSFPQSPNSPLLTPTSPLFSGPDEMIFPERVKKNEVKEPILEESFTIHLGSQLKQMYNVRILTGTVEDLCIVPVSESSDLTPQLLQTALALYSNDLSGLVLITDNKIGSRVTKDFQENCLKSTEFHFSHIDAQLEKISSIANIHMSKNASANGSRSPDSELLQCGDFYLTKHSNLAQVHVIFHLVSDDSLRGSDINSRHPVILGLRNVLKASCSNDITSLTIPLLLQYDITEEMTTMWCERRAELVFKCMKGFMIEMASWGGSDLKNLQFMLPTGISSQVFHSLADMLPRIFKISNPKILK</sequence>
<dbReference type="PANTHER" id="PTHR16525:SF0">
    <property type="entry name" value="PROTEIN C12ORF4"/>
    <property type="match status" value="1"/>
</dbReference>
<protein>
    <submittedName>
        <fullName evidence="1">Uncharacterized protein</fullName>
    </submittedName>
</protein>
<evidence type="ECO:0000313" key="1">
    <source>
        <dbReference type="EMBL" id="KAK9891392.1"/>
    </source>
</evidence>
<dbReference type="InterPro" id="IPR019311">
    <property type="entry name" value="Fy-3"/>
</dbReference>
<dbReference type="GO" id="GO:0005737">
    <property type="term" value="C:cytoplasm"/>
    <property type="evidence" value="ECO:0007669"/>
    <property type="project" value="TreeGrafter"/>
</dbReference>
<organism evidence="1 2">
    <name type="scientific">Henosepilachna vigintioctopunctata</name>
    <dbReference type="NCBI Taxonomy" id="420089"/>
    <lineage>
        <taxon>Eukaryota</taxon>
        <taxon>Metazoa</taxon>
        <taxon>Ecdysozoa</taxon>
        <taxon>Arthropoda</taxon>
        <taxon>Hexapoda</taxon>
        <taxon>Insecta</taxon>
        <taxon>Pterygota</taxon>
        <taxon>Neoptera</taxon>
        <taxon>Endopterygota</taxon>
        <taxon>Coleoptera</taxon>
        <taxon>Polyphaga</taxon>
        <taxon>Cucujiformia</taxon>
        <taxon>Coccinelloidea</taxon>
        <taxon>Coccinellidae</taxon>
        <taxon>Epilachninae</taxon>
        <taxon>Epilachnini</taxon>
        <taxon>Henosepilachna</taxon>
    </lineage>
</organism>
<proteinExistence type="predicted"/>
<comment type="caution">
    <text evidence="1">The sequence shown here is derived from an EMBL/GenBank/DDBJ whole genome shotgun (WGS) entry which is preliminary data.</text>
</comment>